<name>A0A8T0PXI1_PANVG</name>
<dbReference type="Proteomes" id="UP000823388">
    <property type="component" value="Chromosome 8K"/>
</dbReference>
<proteinExistence type="inferred from homology"/>
<organism evidence="6 7">
    <name type="scientific">Panicum virgatum</name>
    <name type="common">Blackwell switchgrass</name>
    <dbReference type="NCBI Taxonomy" id="38727"/>
    <lineage>
        <taxon>Eukaryota</taxon>
        <taxon>Viridiplantae</taxon>
        <taxon>Streptophyta</taxon>
        <taxon>Embryophyta</taxon>
        <taxon>Tracheophyta</taxon>
        <taxon>Spermatophyta</taxon>
        <taxon>Magnoliopsida</taxon>
        <taxon>Liliopsida</taxon>
        <taxon>Poales</taxon>
        <taxon>Poaceae</taxon>
        <taxon>PACMAD clade</taxon>
        <taxon>Panicoideae</taxon>
        <taxon>Panicodae</taxon>
        <taxon>Paniceae</taxon>
        <taxon>Panicinae</taxon>
        <taxon>Panicum</taxon>
        <taxon>Panicum sect. Hiantes</taxon>
    </lineage>
</organism>
<feature type="chain" id="PRO_5035842605" evidence="5">
    <location>
        <begin position="22"/>
        <end position="186"/>
    </location>
</feature>
<keyword evidence="3" id="KW-0758">Storage protein</keyword>
<dbReference type="InterPro" id="IPR002530">
    <property type="entry name" value="Zein"/>
</dbReference>
<evidence type="ECO:0000313" key="6">
    <source>
        <dbReference type="EMBL" id="KAG2563636.1"/>
    </source>
</evidence>
<evidence type="ECO:0000256" key="4">
    <source>
        <dbReference type="ARBA" id="ARBA00023129"/>
    </source>
</evidence>
<dbReference type="GO" id="GO:0045735">
    <property type="term" value="F:nutrient reservoir activity"/>
    <property type="evidence" value="ECO:0007669"/>
    <property type="project" value="UniProtKB-KW"/>
</dbReference>
<reference evidence="6" key="1">
    <citation type="submission" date="2020-05" db="EMBL/GenBank/DDBJ databases">
        <title>WGS assembly of Panicum virgatum.</title>
        <authorList>
            <person name="Lovell J.T."/>
            <person name="Jenkins J."/>
            <person name="Shu S."/>
            <person name="Juenger T.E."/>
            <person name="Schmutz J."/>
        </authorList>
    </citation>
    <scope>NUCLEOTIDE SEQUENCE</scope>
    <source>
        <strain evidence="6">AP13</strain>
    </source>
</reference>
<comment type="caution">
    <text evidence="6">The sequence shown here is derived from an EMBL/GenBank/DDBJ whole genome shotgun (WGS) entry which is preliminary data.</text>
</comment>
<evidence type="ECO:0000256" key="1">
    <source>
        <dbReference type="ARBA" id="ARBA00005777"/>
    </source>
</evidence>
<dbReference type="EMBL" id="CM029051">
    <property type="protein sequence ID" value="KAG2563636.1"/>
    <property type="molecule type" value="Genomic_DNA"/>
</dbReference>
<keyword evidence="2 5" id="KW-0732">Signal</keyword>
<protein>
    <submittedName>
        <fullName evidence="6">Uncharacterized protein</fullName>
    </submittedName>
</protein>
<dbReference type="PANTHER" id="PTHR48244:SF3">
    <property type="entry name" value="22 KDA ALPHA-ZEIN 8"/>
    <property type="match status" value="1"/>
</dbReference>
<dbReference type="Pfam" id="PF01559">
    <property type="entry name" value="Zein"/>
    <property type="match status" value="1"/>
</dbReference>
<dbReference type="PANTHER" id="PTHR48244">
    <property type="entry name" value="ZEIN-ALPHA A20-RELATED"/>
    <property type="match status" value="1"/>
</dbReference>
<feature type="signal peptide" evidence="5">
    <location>
        <begin position="1"/>
        <end position="21"/>
    </location>
</feature>
<comment type="similarity">
    <text evidence="1">Belongs to the zein family.</text>
</comment>
<evidence type="ECO:0000313" key="7">
    <source>
        <dbReference type="Proteomes" id="UP000823388"/>
    </source>
</evidence>
<dbReference type="InterPro" id="IPR052508">
    <property type="entry name" value="Maize_Zein_Storage"/>
</dbReference>
<sequence>MATKIFALLALLALSVSATTAVIIPQYSLAASAATIPQYLSPIAAVGYEHPIVQSNRLQHALAASILQSQAIVLQQQSALLQQQSLAHLTVQSTMAQQQQPTDVAPIQPTSRRELRCLLTAATASIQPTSCCELCRLLAAAVQPICCGSTRRLLAATAASQPTGFDEFCSLLPATHRWFYHLLNSI</sequence>
<keyword evidence="4" id="KW-0708">Seed storage protein</keyword>
<evidence type="ECO:0000256" key="2">
    <source>
        <dbReference type="ARBA" id="ARBA00022729"/>
    </source>
</evidence>
<dbReference type="AlphaFoldDB" id="A0A8T0PXI1"/>
<evidence type="ECO:0000256" key="3">
    <source>
        <dbReference type="ARBA" id="ARBA00022761"/>
    </source>
</evidence>
<gene>
    <name evidence="6" type="ORF">PVAP13_8KG278506</name>
</gene>
<keyword evidence="7" id="KW-1185">Reference proteome</keyword>
<accession>A0A8T0PXI1</accession>
<evidence type="ECO:0000256" key="5">
    <source>
        <dbReference type="SAM" id="SignalP"/>
    </source>
</evidence>